<reference evidence="1 2" key="1">
    <citation type="journal article" date="2021" name="Nat. Plants">
        <title>The Taxus genome provides insights into paclitaxel biosynthesis.</title>
        <authorList>
            <person name="Xiong X."/>
            <person name="Gou J."/>
            <person name="Liao Q."/>
            <person name="Li Y."/>
            <person name="Zhou Q."/>
            <person name="Bi G."/>
            <person name="Li C."/>
            <person name="Du R."/>
            <person name="Wang X."/>
            <person name="Sun T."/>
            <person name="Guo L."/>
            <person name="Liang H."/>
            <person name="Lu P."/>
            <person name="Wu Y."/>
            <person name="Zhang Z."/>
            <person name="Ro D.K."/>
            <person name="Shang Y."/>
            <person name="Huang S."/>
            <person name="Yan J."/>
        </authorList>
    </citation>
    <scope>NUCLEOTIDE SEQUENCE [LARGE SCALE GENOMIC DNA]</scope>
    <source>
        <strain evidence="1">Ta-2019</strain>
    </source>
</reference>
<comment type="caution">
    <text evidence="1">The sequence shown here is derived from an EMBL/GenBank/DDBJ whole genome shotgun (WGS) entry which is preliminary data.</text>
</comment>
<dbReference type="EMBL" id="JAHRHJ020000002">
    <property type="protein sequence ID" value="KAH9324986.1"/>
    <property type="molecule type" value="Genomic_DNA"/>
</dbReference>
<keyword evidence="2" id="KW-1185">Reference proteome</keyword>
<organism evidence="1 2">
    <name type="scientific">Taxus chinensis</name>
    <name type="common">Chinese yew</name>
    <name type="synonym">Taxus wallichiana var. chinensis</name>
    <dbReference type="NCBI Taxonomy" id="29808"/>
    <lineage>
        <taxon>Eukaryota</taxon>
        <taxon>Viridiplantae</taxon>
        <taxon>Streptophyta</taxon>
        <taxon>Embryophyta</taxon>
        <taxon>Tracheophyta</taxon>
        <taxon>Spermatophyta</taxon>
        <taxon>Pinopsida</taxon>
        <taxon>Pinidae</taxon>
        <taxon>Conifers II</taxon>
        <taxon>Cupressales</taxon>
        <taxon>Taxaceae</taxon>
        <taxon>Taxus</taxon>
    </lineage>
</organism>
<dbReference type="AlphaFoldDB" id="A0AA38GLG6"/>
<accession>A0AA38GLG6</accession>
<name>A0AA38GLG6_TAXCH</name>
<sequence>SQAPLSNCYGPQSDCGYGRTWYGLYTMEQLLVLNKLSTSGMLVWLVNGFIWRMELAEGEPSGFIRISKAGNNRRAHQVHGHFR</sequence>
<gene>
    <name evidence="1" type="ORF">KI387_005164</name>
</gene>
<evidence type="ECO:0000313" key="1">
    <source>
        <dbReference type="EMBL" id="KAH9324986.1"/>
    </source>
</evidence>
<protein>
    <submittedName>
        <fullName evidence="1">Uncharacterized protein</fullName>
    </submittedName>
</protein>
<proteinExistence type="predicted"/>
<feature type="non-terminal residue" evidence="1">
    <location>
        <position position="1"/>
    </location>
</feature>
<dbReference type="Proteomes" id="UP000824469">
    <property type="component" value="Unassembled WGS sequence"/>
</dbReference>
<feature type="non-terminal residue" evidence="1">
    <location>
        <position position="83"/>
    </location>
</feature>
<evidence type="ECO:0000313" key="2">
    <source>
        <dbReference type="Proteomes" id="UP000824469"/>
    </source>
</evidence>